<evidence type="ECO:0000313" key="2">
    <source>
        <dbReference type="Proteomes" id="UP000007148"/>
    </source>
</evidence>
<keyword evidence="2" id="KW-1185">Reference proteome</keyword>
<accession>G4TTK6</accession>
<dbReference type="GO" id="GO:0043531">
    <property type="term" value="F:ADP binding"/>
    <property type="evidence" value="ECO:0007669"/>
    <property type="project" value="InterPro"/>
</dbReference>
<dbReference type="SUPFAM" id="SSF52540">
    <property type="entry name" value="P-loop containing nucleoside triphosphate hydrolases"/>
    <property type="match status" value="1"/>
</dbReference>
<evidence type="ECO:0000313" key="1">
    <source>
        <dbReference type="EMBL" id="CCA74649.1"/>
    </source>
</evidence>
<dbReference type="Gene3D" id="3.40.50.300">
    <property type="entry name" value="P-loop containing nucleotide triphosphate hydrolases"/>
    <property type="match status" value="1"/>
</dbReference>
<dbReference type="PANTHER" id="PTHR35205:SF1">
    <property type="entry name" value="ZU5 DOMAIN-CONTAINING PROTEIN"/>
    <property type="match status" value="1"/>
</dbReference>
<proteinExistence type="predicted"/>
<dbReference type="InterPro" id="IPR027417">
    <property type="entry name" value="P-loop_NTPase"/>
</dbReference>
<dbReference type="STRING" id="1109443.G4TTK6"/>
<dbReference type="PANTHER" id="PTHR35205">
    <property type="entry name" value="NB-ARC AND TPR DOMAIN PROTEIN"/>
    <property type="match status" value="1"/>
</dbReference>
<dbReference type="AlphaFoldDB" id="G4TTK6"/>
<dbReference type="OrthoDB" id="1658288at2759"/>
<dbReference type="EMBL" id="CAFZ01000338">
    <property type="protein sequence ID" value="CCA74649.1"/>
    <property type="molecule type" value="Genomic_DNA"/>
</dbReference>
<reference evidence="1 2" key="1">
    <citation type="journal article" date="2011" name="PLoS Pathog.">
        <title>Endophytic Life Strategies Decoded by Genome and Transcriptome Analyses of the Mutualistic Root Symbiont Piriformospora indica.</title>
        <authorList>
            <person name="Zuccaro A."/>
            <person name="Lahrmann U."/>
            <person name="Guldener U."/>
            <person name="Langen G."/>
            <person name="Pfiffi S."/>
            <person name="Biedenkopf D."/>
            <person name="Wong P."/>
            <person name="Samans B."/>
            <person name="Grimm C."/>
            <person name="Basiewicz M."/>
            <person name="Murat C."/>
            <person name="Martin F."/>
            <person name="Kogel K.H."/>
        </authorList>
    </citation>
    <scope>NUCLEOTIDE SEQUENCE [LARGE SCALE GENOMIC DNA]</scope>
    <source>
        <strain evidence="1 2">DSM 11827</strain>
    </source>
</reference>
<dbReference type="InParanoid" id="G4TTK6"/>
<sequence>MGGTGKTQLSTHWIREHEKNFNRVIFVDATSKRQLEADLRRAIRVVGPEYANMKWEDAIAYLDGKEKGWLLFFDNADSPELNLDPYLPSSIHGSILITTRNQGCKAYAPDGAIYVSSLSESEAVDLLHSIANVTPASNDVSMEIVKELGMLALAVTQAGAYIFKTRRLSSYLNTLQSHRDRLLREDPLKGTKYPYSTYAAFDLSFHQLPSNAQELLRICAYLHPSGIPMALFEYSTTSDFTAHTVLESWPPPKSDEVVISDLKRIIGQTWDEVSFQELVEAGQRASFIYAYTDEAGGLFYSVHPLLQRYIRDSLGVEIESQYASMASQLLLGATRPIEASNIWYRQLLPHIDALPHLRVLGRLESV</sequence>
<dbReference type="eggNOG" id="ENOG502SKSS">
    <property type="taxonomic scope" value="Eukaryota"/>
</dbReference>
<comment type="caution">
    <text evidence="1">The sequence shown here is derived from an EMBL/GenBank/DDBJ whole genome shotgun (WGS) entry which is preliminary data.</text>
</comment>
<protein>
    <submittedName>
        <fullName evidence="1">Uncharacterized protein</fullName>
    </submittedName>
</protein>
<dbReference type="OMA" id="STHWIRE"/>
<name>G4TTK6_SERID</name>
<organism evidence="1 2">
    <name type="scientific">Serendipita indica (strain DSM 11827)</name>
    <name type="common">Root endophyte fungus</name>
    <name type="synonym">Piriformospora indica</name>
    <dbReference type="NCBI Taxonomy" id="1109443"/>
    <lineage>
        <taxon>Eukaryota</taxon>
        <taxon>Fungi</taxon>
        <taxon>Dikarya</taxon>
        <taxon>Basidiomycota</taxon>
        <taxon>Agaricomycotina</taxon>
        <taxon>Agaricomycetes</taxon>
        <taxon>Sebacinales</taxon>
        <taxon>Serendipitaceae</taxon>
        <taxon>Serendipita</taxon>
    </lineage>
</organism>
<dbReference type="Proteomes" id="UP000007148">
    <property type="component" value="Unassembled WGS sequence"/>
</dbReference>
<dbReference type="HOGENOM" id="CLU_000288_125_13_1"/>
<gene>
    <name evidence="1" type="ORF">PIIN_11878</name>
</gene>